<feature type="compositionally biased region" description="Low complexity" evidence="1">
    <location>
        <begin position="482"/>
        <end position="502"/>
    </location>
</feature>
<feature type="region of interest" description="Disordered" evidence="1">
    <location>
        <begin position="71"/>
        <end position="95"/>
    </location>
</feature>
<accession>A0A5C5G529</accession>
<comment type="caution">
    <text evidence="2">The sequence shown here is derived from an EMBL/GenBank/DDBJ whole genome shotgun (WGS) entry which is preliminary data.</text>
</comment>
<evidence type="ECO:0000313" key="2">
    <source>
        <dbReference type="EMBL" id="TNY23576.1"/>
    </source>
</evidence>
<feature type="region of interest" description="Disordered" evidence="1">
    <location>
        <begin position="170"/>
        <end position="189"/>
    </location>
</feature>
<gene>
    <name evidence="2" type="ORF">DMC30DRAFT_360029</name>
</gene>
<name>A0A5C5G529_9BASI</name>
<reference evidence="2 3" key="1">
    <citation type="submission" date="2019-03" db="EMBL/GenBank/DDBJ databases">
        <title>Rhodosporidium diobovatum UCD-FST 08-225 genome sequencing, assembly, and annotation.</title>
        <authorList>
            <person name="Fakankun I.U."/>
            <person name="Fristensky B."/>
            <person name="Levin D.B."/>
        </authorList>
    </citation>
    <scope>NUCLEOTIDE SEQUENCE [LARGE SCALE GENOMIC DNA]</scope>
    <source>
        <strain evidence="2 3">UCD-FST 08-225</strain>
    </source>
</reference>
<organism evidence="2 3">
    <name type="scientific">Rhodotorula diobovata</name>
    <dbReference type="NCBI Taxonomy" id="5288"/>
    <lineage>
        <taxon>Eukaryota</taxon>
        <taxon>Fungi</taxon>
        <taxon>Dikarya</taxon>
        <taxon>Basidiomycota</taxon>
        <taxon>Pucciniomycotina</taxon>
        <taxon>Microbotryomycetes</taxon>
        <taxon>Sporidiobolales</taxon>
        <taxon>Sporidiobolaceae</taxon>
        <taxon>Rhodotorula</taxon>
    </lineage>
</organism>
<sequence length="564" mass="63406">MPSDSPSLPSYARLDGSGPPSQRPYHHPHHRQPSKLAWHAQAVSLLRRPAVLLPTIAFCLVVGLFSHHTSSPTSASADSVDPDGSVSLGGGGGGGYRDRLHDSFDRFASSWRNSMTRPESETDREWVCNPFEANGRLHVDVADPRKTVWTPFDARCPPSNLLASLYRPPGDTEPLIPKHSPEGGSGRTKSGREFLPWFRNRTVVLQGDSIDRFHLKDFCEFLGGRLELITLEHPACPPAYLVPDADSERREWEDKWAHRPDDGQALTQPWVCDVEEYGTTLVNVFTWGLEGAEEFFRTERWYYPPARWLDRTEAITVPLLPLLAKYLDRPQIEHPDMIVVNSGYWDLRKYTEEDFVAGGFTVRPYPEDSPIPYTPLTSEREQTWEREARKALKHIARTFHGKEGKARNGPTLLWRTLHHPPRHNYAPFPVRTSLAVSCSAVQGGRLIPRAHCPPQRVAQLDSLARKVLSDLRLSQDPPPSSSLPASSHSSSSAAPPLSSLSDELPEEEDLGLAHRLRVDDSGRIMLGQEHLFRDLLHPLPVPGSWVWGNVMLYELKRAVEGVDR</sequence>
<dbReference type="OrthoDB" id="2588793at2759"/>
<dbReference type="Proteomes" id="UP000311382">
    <property type="component" value="Unassembled WGS sequence"/>
</dbReference>
<feature type="region of interest" description="Disordered" evidence="1">
    <location>
        <begin position="1"/>
        <end position="33"/>
    </location>
</feature>
<feature type="compositionally biased region" description="Basic residues" evidence="1">
    <location>
        <begin position="24"/>
        <end position="33"/>
    </location>
</feature>
<protein>
    <recommendedName>
        <fullName evidence="4">Proteophosphoglycan ppg4</fullName>
    </recommendedName>
</protein>
<dbReference type="AlphaFoldDB" id="A0A5C5G529"/>
<dbReference type="STRING" id="5288.A0A5C5G529"/>
<feature type="region of interest" description="Disordered" evidence="1">
    <location>
        <begin position="472"/>
        <end position="506"/>
    </location>
</feature>
<dbReference type="EMBL" id="SOZI01000010">
    <property type="protein sequence ID" value="TNY23576.1"/>
    <property type="molecule type" value="Genomic_DNA"/>
</dbReference>
<evidence type="ECO:0000313" key="3">
    <source>
        <dbReference type="Proteomes" id="UP000311382"/>
    </source>
</evidence>
<proteinExistence type="predicted"/>
<keyword evidence="3" id="KW-1185">Reference proteome</keyword>
<evidence type="ECO:0008006" key="4">
    <source>
        <dbReference type="Google" id="ProtNLM"/>
    </source>
</evidence>
<evidence type="ECO:0000256" key="1">
    <source>
        <dbReference type="SAM" id="MobiDB-lite"/>
    </source>
</evidence>